<dbReference type="EMBL" id="CCND01000015">
    <property type="protein sequence ID" value="CDX57710.1"/>
    <property type="molecule type" value="Genomic_DNA"/>
</dbReference>
<sequence>MRTITPQLTRELKGHVGSTSVSRVAPYRVDSFRALVEHIARLSYLNPDHLLFYRGQNTDFLNKAGSSTIYPGIYRSENTSKDELRHRFDILDQACRGLVDRWADSGLEGTRDIKQKRYVQWSILQHYAVVDTPLLDITHSLRVACSFAQQGSTSESAVVYVLGLPQVTNRISINSEDDLVNVRLLSICPPAALRPHFQEGFLAGTTDVTWDFDDKTDLDFRNRLIAKFEIPAGKEFWGTGFNSIPEKSLYPGNDRVEILCRGLKDSLDTELQAGELGDFMKAWTKLEGAIASTVREASGRNLSLREAINYLTETGPVSSSTTTELQKLRTYRNMIVHSPEKVVAGTARQATTEVNRLLNQLFPGRRSPRP</sequence>
<dbReference type="Proteomes" id="UP000182888">
    <property type="component" value="Unassembled WGS sequence"/>
</dbReference>
<evidence type="ECO:0000259" key="1">
    <source>
        <dbReference type="SMART" id="SM00901"/>
    </source>
</evidence>
<accession>A0A0K2VZ44</accession>
<dbReference type="SMART" id="SM00901">
    <property type="entry name" value="FRG"/>
    <property type="match status" value="1"/>
</dbReference>
<dbReference type="Pfam" id="PF08867">
    <property type="entry name" value="FRG"/>
    <property type="match status" value="1"/>
</dbReference>
<evidence type="ECO:0000313" key="3">
    <source>
        <dbReference type="Proteomes" id="UP000182888"/>
    </source>
</evidence>
<protein>
    <recommendedName>
        <fullName evidence="1">FRG domain-containing protein</fullName>
    </recommendedName>
</protein>
<gene>
    <name evidence="2" type="ORF">MPL1032_220133</name>
</gene>
<evidence type="ECO:0000313" key="2">
    <source>
        <dbReference type="EMBL" id="CDX57710.1"/>
    </source>
</evidence>
<reference evidence="3" key="1">
    <citation type="submission" date="2014-08" db="EMBL/GenBank/DDBJ databases">
        <authorList>
            <person name="Edwards T."/>
        </authorList>
    </citation>
    <scope>NUCLEOTIDE SEQUENCE [LARGE SCALE GENOMIC DNA]</scope>
</reference>
<name>A0A0K2VZ44_MESPL</name>
<proteinExistence type="predicted"/>
<dbReference type="InterPro" id="IPR014966">
    <property type="entry name" value="FRG-dom"/>
</dbReference>
<dbReference type="AlphaFoldDB" id="A0A0K2VZ44"/>
<organism evidence="2 3">
    <name type="scientific">Mesorhizobium plurifarium</name>
    <dbReference type="NCBI Taxonomy" id="69974"/>
    <lineage>
        <taxon>Bacteria</taxon>
        <taxon>Pseudomonadati</taxon>
        <taxon>Pseudomonadota</taxon>
        <taxon>Alphaproteobacteria</taxon>
        <taxon>Hyphomicrobiales</taxon>
        <taxon>Phyllobacteriaceae</taxon>
        <taxon>Mesorhizobium</taxon>
    </lineage>
</organism>
<feature type="domain" description="FRG" evidence="1">
    <location>
        <begin position="47"/>
        <end position="160"/>
    </location>
</feature>